<feature type="region of interest" description="Disordered" evidence="1">
    <location>
        <begin position="114"/>
        <end position="153"/>
    </location>
</feature>
<feature type="compositionally biased region" description="Basic and acidic residues" evidence="1">
    <location>
        <begin position="431"/>
        <end position="441"/>
    </location>
</feature>
<dbReference type="RefSeq" id="XP_067924100.1">
    <property type="nucleotide sequence ID" value="XM_068063922.1"/>
</dbReference>
<keyword evidence="4" id="KW-1185">Reference proteome</keyword>
<feature type="domain" description="Domain of unknown function at the cortex 1" evidence="2">
    <location>
        <begin position="539"/>
        <end position="598"/>
    </location>
</feature>
<dbReference type="Pfam" id="PF08588">
    <property type="entry name" value="Duc1"/>
    <property type="match status" value="1"/>
</dbReference>
<evidence type="ECO:0000313" key="3">
    <source>
        <dbReference type="EMBL" id="PHJ22423.1"/>
    </source>
</evidence>
<reference evidence="3 4" key="1">
    <citation type="journal article" date="2017" name="Int. J. Parasitol.">
        <title>The genome of the protozoan parasite Cystoisospora suis and a reverse vaccinology approach to identify vaccine candidates.</title>
        <authorList>
            <person name="Palmieri N."/>
            <person name="Shrestha A."/>
            <person name="Ruttkowski B."/>
            <person name="Beck T."/>
            <person name="Vogl C."/>
            <person name="Tomley F."/>
            <person name="Blake D.P."/>
            <person name="Joachim A."/>
        </authorList>
    </citation>
    <scope>NUCLEOTIDE SEQUENCE [LARGE SCALE GENOMIC DNA]</scope>
    <source>
        <strain evidence="3 4">Wien I</strain>
    </source>
</reference>
<evidence type="ECO:0000256" key="1">
    <source>
        <dbReference type="SAM" id="MobiDB-lite"/>
    </source>
</evidence>
<evidence type="ECO:0000259" key="2">
    <source>
        <dbReference type="Pfam" id="PF08588"/>
    </source>
</evidence>
<comment type="caution">
    <text evidence="3">The sequence shown here is derived from an EMBL/GenBank/DDBJ whole genome shotgun (WGS) entry which is preliminary data.</text>
</comment>
<proteinExistence type="predicted"/>
<dbReference type="InterPro" id="IPR013897">
    <property type="entry name" value="Duc1"/>
</dbReference>
<dbReference type="OrthoDB" id="329699at2759"/>
<dbReference type="AlphaFoldDB" id="A0A2C6L4B9"/>
<dbReference type="EMBL" id="MIGC01001685">
    <property type="protein sequence ID" value="PHJ22423.1"/>
    <property type="molecule type" value="Genomic_DNA"/>
</dbReference>
<organism evidence="3 4">
    <name type="scientific">Cystoisospora suis</name>
    <dbReference type="NCBI Taxonomy" id="483139"/>
    <lineage>
        <taxon>Eukaryota</taxon>
        <taxon>Sar</taxon>
        <taxon>Alveolata</taxon>
        <taxon>Apicomplexa</taxon>
        <taxon>Conoidasida</taxon>
        <taxon>Coccidia</taxon>
        <taxon>Eucoccidiorida</taxon>
        <taxon>Eimeriorina</taxon>
        <taxon>Sarcocystidae</taxon>
        <taxon>Cystoisospora</taxon>
    </lineage>
</organism>
<evidence type="ECO:0000313" key="4">
    <source>
        <dbReference type="Proteomes" id="UP000221165"/>
    </source>
</evidence>
<accession>A0A2C6L4B9</accession>
<feature type="region of interest" description="Disordered" evidence="1">
    <location>
        <begin position="402"/>
        <end position="449"/>
    </location>
</feature>
<dbReference type="GeneID" id="94427133"/>
<feature type="region of interest" description="Disordered" evidence="1">
    <location>
        <begin position="34"/>
        <end position="94"/>
    </location>
</feature>
<name>A0A2C6L4B9_9APIC</name>
<dbReference type="VEuPathDB" id="ToxoDB:CSUI_003727"/>
<feature type="compositionally biased region" description="Low complexity" evidence="1">
    <location>
        <begin position="119"/>
        <end position="129"/>
    </location>
</feature>
<feature type="compositionally biased region" description="Low complexity" evidence="1">
    <location>
        <begin position="72"/>
        <end position="94"/>
    </location>
</feature>
<dbReference type="Proteomes" id="UP000221165">
    <property type="component" value="Unassembled WGS sequence"/>
</dbReference>
<gene>
    <name evidence="3" type="ORF">CSUI_003727</name>
</gene>
<feature type="compositionally biased region" description="Basic and acidic residues" evidence="1">
    <location>
        <begin position="56"/>
        <end position="71"/>
    </location>
</feature>
<protein>
    <recommendedName>
        <fullName evidence="2">Domain of unknown function at the cortex 1 domain-containing protein</fullName>
    </recommendedName>
</protein>
<sequence>MVFPVPMEQAYNTLASYIRNAPLATSLTDPLAACTGLPDRSSNGAPERPLPPHGESAGDAKIDAKASKDESAASPTSGQSDSDGSFFGSTRSGSSSLSDAFRLFQEKMRISVQHHEASEAAGRGSAENADSLSSLNGREDPTVVTAQPDGPEGRVVGEQTSDGIAAPVRGGVCLSASGHVRRSSSVPPAAAKIEVPAEGDLSIGIHGCTSLPTAFPPRAGTDVSLRHPPMSRCFAMAAPASSDQLPSAAGSSVGDTSLRNSKTTGAVVGPLVDTQGRDGRLGLAAKAGLAQSQEMPTEITPISHFVSTRAPGSLLIRGGGLAGGRESSKPVAAAAVAAATAAQAAASATRSLCDWRSTQADVSSFVDIPHPLLSGSNSHQQQPNVRGLEIERRTDVRVGGMGDQSLKSGADYTSPLAAVPTVGKGDTSQKSVDRLQGEGKQESTTTESPIEDFDIERIPVSAESPPPPLNEWPQGSVLLRATEEEWIVNRVRALFAKEKKRAGLTNERSQRPRRPLPKICYPRPPLLFMSKELPDPQQAIHRFENPFFRGAVVVRLAPVGGTPGGEVYPDSKKRYMQACVQGQFLQPHKVGEVLTGGFKVDCTAFVVPPGRASSAAFVDRYFIVLFSLCRRSGSSASA</sequence>